<evidence type="ECO:0000313" key="2">
    <source>
        <dbReference type="Proteomes" id="UP000070163"/>
    </source>
</evidence>
<accession>A0A133UAI1</accession>
<gene>
    <name evidence="1" type="ORF">AKJ57_02105</name>
</gene>
<dbReference type="Proteomes" id="UP000070163">
    <property type="component" value="Unassembled WGS sequence"/>
</dbReference>
<sequence>MKEKVVEEESLEDLKRIQEECGYSGIGIVVTGGYAVRFYTRRTMRFTKDLDFLVKEKDLERLKGVLKRIGYEVKDRPHGLTGFRRVGRTPISLNVGIKDVEGVDRTVEPYFGQGSVKAKVVEIEDLLLFKARAGRERDLIDICILLLDSFKEIEFDKLKEKNRKAKEELTEKLKFLLDSIGSKKLRSVWEDFMGRKIEKKEEKELWKKLTRLRKKLPE</sequence>
<organism evidence="1 2">
    <name type="scientific">candidate division MSBL1 archaeon SCGC-AAA259A05</name>
    <dbReference type="NCBI Taxonomy" id="1698259"/>
    <lineage>
        <taxon>Archaea</taxon>
        <taxon>Methanobacteriati</taxon>
        <taxon>Methanobacteriota</taxon>
        <taxon>candidate division MSBL1</taxon>
    </lineage>
</organism>
<evidence type="ECO:0000313" key="1">
    <source>
        <dbReference type="EMBL" id="KXA91203.1"/>
    </source>
</evidence>
<dbReference type="EMBL" id="LHXJ01000017">
    <property type="protein sequence ID" value="KXA91203.1"/>
    <property type="molecule type" value="Genomic_DNA"/>
</dbReference>
<proteinExistence type="predicted"/>
<dbReference type="Gene3D" id="3.30.460.40">
    <property type="match status" value="1"/>
</dbReference>
<dbReference type="InterPro" id="IPR043519">
    <property type="entry name" value="NT_sf"/>
</dbReference>
<reference evidence="1 2" key="1">
    <citation type="journal article" date="2016" name="Sci. Rep.">
        <title>Metabolic traits of an uncultured archaeal lineage -MSBL1- from brine pools of the Red Sea.</title>
        <authorList>
            <person name="Mwirichia R."/>
            <person name="Alam I."/>
            <person name="Rashid M."/>
            <person name="Vinu M."/>
            <person name="Ba-Alawi W."/>
            <person name="Anthony Kamau A."/>
            <person name="Kamanda Ngugi D."/>
            <person name="Goker M."/>
            <person name="Klenk H.P."/>
            <person name="Bajic V."/>
            <person name="Stingl U."/>
        </authorList>
    </citation>
    <scope>NUCLEOTIDE SEQUENCE [LARGE SCALE GENOMIC DNA]</scope>
    <source>
        <strain evidence="1">SCGC-AAA259A05</strain>
    </source>
</reference>
<dbReference type="AlphaFoldDB" id="A0A133UAI1"/>
<dbReference type="SUPFAM" id="SSF81301">
    <property type="entry name" value="Nucleotidyltransferase"/>
    <property type="match status" value="1"/>
</dbReference>
<keyword evidence="2" id="KW-1185">Reference proteome</keyword>
<dbReference type="InterPro" id="IPR014942">
    <property type="entry name" value="AbiEii"/>
</dbReference>
<dbReference type="Pfam" id="PF08843">
    <property type="entry name" value="AbiEii"/>
    <property type="match status" value="1"/>
</dbReference>
<name>A0A133UAI1_9EURY</name>
<evidence type="ECO:0008006" key="3">
    <source>
        <dbReference type="Google" id="ProtNLM"/>
    </source>
</evidence>
<comment type="caution">
    <text evidence="1">The sequence shown here is derived from an EMBL/GenBank/DDBJ whole genome shotgun (WGS) entry which is preliminary data.</text>
</comment>
<protein>
    <recommendedName>
        <fullName evidence="3">Nucleotidyltransferase</fullName>
    </recommendedName>
</protein>